<evidence type="ECO:0000259" key="1">
    <source>
        <dbReference type="Pfam" id="PF12867"/>
    </source>
</evidence>
<organism evidence="2 3">
    <name type="scientific">Rossellomorea oryzaecorticis</name>
    <dbReference type="NCBI Taxonomy" id="1396505"/>
    <lineage>
        <taxon>Bacteria</taxon>
        <taxon>Bacillati</taxon>
        <taxon>Bacillota</taxon>
        <taxon>Bacilli</taxon>
        <taxon>Bacillales</taxon>
        <taxon>Bacillaceae</taxon>
        <taxon>Rossellomorea</taxon>
    </lineage>
</organism>
<feature type="domain" description="DinB-like" evidence="1">
    <location>
        <begin position="12"/>
        <end position="151"/>
    </location>
</feature>
<keyword evidence="3" id="KW-1185">Reference proteome</keyword>
<comment type="caution">
    <text evidence="2">The sequence shown here is derived from an EMBL/GenBank/DDBJ whole genome shotgun (WGS) entry which is preliminary data.</text>
</comment>
<evidence type="ECO:0000313" key="2">
    <source>
        <dbReference type="EMBL" id="MEL3973330.1"/>
    </source>
</evidence>
<name>A0ABU9KB48_9BACI</name>
<dbReference type="Pfam" id="PF12867">
    <property type="entry name" value="DinB_2"/>
    <property type="match status" value="1"/>
</dbReference>
<dbReference type="Proteomes" id="UP001389717">
    <property type="component" value="Unassembled WGS sequence"/>
</dbReference>
<accession>A0ABU9KB48</accession>
<dbReference type="SUPFAM" id="SSF109854">
    <property type="entry name" value="DinB/YfiT-like putative metalloenzymes"/>
    <property type="match status" value="1"/>
</dbReference>
<dbReference type="EMBL" id="JBBYAF010000026">
    <property type="protein sequence ID" value="MEL3973330.1"/>
    <property type="molecule type" value="Genomic_DNA"/>
</dbReference>
<dbReference type="Gene3D" id="1.20.120.450">
    <property type="entry name" value="dinb family like domain"/>
    <property type="match status" value="1"/>
</dbReference>
<dbReference type="InterPro" id="IPR024775">
    <property type="entry name" value="DinB-like"/>
</dbReference>
<evidence type="ECO:0000313" key="3">
    <source>
        <dbReference type="Proteomes" id="UP001389717"/>
    </source>
</evidence>
<dbReference type="RefSeq" id="WP_341984548.1">
    <property type="nucleotide sequence ID" value="NZ_JBBYAF010000026.1"/>
</dbReference>
<sequence>MNFKLNEGIEILERTPRTLEGFLAGLSAGWLEGDEGEGTWNAVGVVEHLIEGEKHNWIPRLKMILHDGESRVFPVFNRFSHVEEPSSKSIEEKLAEFASLRSDSVKELKALIVDQDHSLEATGLHPAFGEVSARELISTWVVHDLTHISQIVRVFSNRYREDVGPWKEYLGVLKRTEPS</sequence>
<gene>
    <name evidence="2" type="ORF">AAEO50_13665</name>
</gene>
<reference evidence="2 3" key="1">
    <citation type="submission" date="2024-04" db="EMBL/GenBank/DDBJ databases">
        <title>Bacillus oryzaecorticis sp. nov., a moderately halophilic bacterium isolated from rice husks.</title>
        <authorList>
            <person name="Zhu H.-S."/>
        </authorList>
    </citation>
    <scope>NUCLEOTIDE SEQUENCE [LARGE SCALE GENOMIC DNA]</scope>
    <source>
        <strain evidence="2 3">ZC255</strain>
    </source>
</reference>
<dbReference type="InterPro" id="IPR034660">
    <property type="entry name" value="DinB/YfiT-like"/>
</dbReference>
<protein>
    <submittedName>
        <fullName evidence="2">DinB family protein</fullName>
    </submittedName>
</protein>
<proteinExistence type="predicted"/>